<protein>
    <submittedName>
        <fullName evidence="1">Uncharacterized protein</fullName>
    </submittedName>
</protein>
<dbReference type="PROSITE" id="PS51257">
    <property type="entry name" value="PROKAR_LIPOPROTEIN"/>
    <property type="match status" value="1"/>
</dbReference>
<evidence type="ECO:0000313" key="2">
    <source>
        <dbReference type="Proteomes" id="UP000477386"/>
    </source>
</evidence>
<name>A0A6M0IEY8_9BACT</name>
<proteinExistence type="predicted"/>
<comment type="caution">
    <text evidence="1">The sequence shown here is derived from an EMBL/GenBank/DDBJ whole genome shotgun (WGS) entry which is preliminary data.</text>
</comment>
<dbReference type="Proteomes" id="UP000477386">
    <property type="component" value="Unassembled WGS sequence"/>
</dbReference>
<sequence length="177" mass="19875">MRPGTRLLLFFLTLLTGCQRTEPAATTYAVPADVEPYIQSFRDELKKRNNPLAIDNLIVTFGTSQQSEDVCGTCLAQAGQTPRITINPDDFCWAKASTNERECLVFHELGHCLLGRAHQSSRFSNHAYTSLMNPDDVAVYATCRYPIGDDVCDKRSRRAYYIDELFDSTTPAPAWSK</sequence>
<gene>
    <name evidence="1" type="ORF">GK091_08125</name>
</gene>
<accession>A0A6M0IEY8</accession>
<dbReference type="AlphaFoldDB" id="A0A6M0IEY8"/>
<evidence type="ECO:0000313" key="1">
    <source>
        <dbReference type="EMBL" id="NEU66846.1"/>
    </source>
</evidence>
<dbReference type="EMBL" id="JAAGNZ010000001">
    <property type="protein sequence ID" value="NEU66846.1"/>
    <property type="molecule type" value="Genomic_DNA"/>
</dbReference>
<reference evidence="1 2" key="1">
    <citation type="submission" date="2020-02" db="EMBL/GenBank/DDBJ databases">
        <title>Draft genome sequence of two Spirosoma agri KCTC 52727 and Spirosoma terrae KCTC 52035.</title>
        <authorList>
            <person name="Rojas J."/>
            <person name="Ambika Manirajan B."/>
            <person name="Ratering S."/>
            <person name="Suarez C."/>
            <person name="Schnell S."/>
        </authorList>
    </citation>
    <scope>NUCLEOTIDE SEQUENCE [LARGE SCALE GENOMIC DNA]</scope>
    <source>
        <strain evidence="1 2">KCTC 52727</strain>
    </source>
</reference>
<dbReference type="RefSeq" id="WP_164036150.1">
    <property type="nucleotide sequence ID" value="NZ_JAAGNZ010000001.1"/>
</dbReference>
<organism evidence="1 2">
    <name type="scientific">Spirosoma agri</name>
    <dbReference type="NCBI Taxonomy" id="1987381"/>
    <lineage>
        <taxon>Bacteria</taxon>
        <taxon>Pseudomonadati</taxon>
        <taxon>Bacteroidota</taxon>
        <taxon>Cytophagia</taxon>
        <taxon>Cytophagales</taxon>
        <taxon>Cytophagaceae</taxon>
        <taxon>Spirosoma</taxon>
    </lineage>
</organism>
<keyword evidence="2" id="KW-1185">Reference proteome</keyword>